<dbReference type="PANTHER" id="PTHR40260:SF2">
    <property type="entry name" value="BLR8190 PROTEIN"/>
    <property type="match status" value="1"/>
</dbReference>
<evidence type="ECO:0000259" key="1">
    <source>
        <dbReference type="Pfam" id="PF07110"/>
    </source>
</evidence>
<gene>
    <name evidence="2" type="ORF">R1CP_39750</name>
</gene>
<feature type="domain" description="EthD" evidence="1">
    <location>
        <begin position="13"/>
        <end position="88"/>
    </location>
</feature>
<dbReference type="NCBIfam" id="TIGR02118">
    <property type="entry name" value="EthD family reductase"/>
    <property type="match status" value="1"/>
</dbReference>
<name>A0A1B1KIV2_RHOOP</name>
<dbReference type="InterPro" id="IPR011008">
    <property type="entry name" value="Dimeric_a/b-barrel"/>
</dbReference>
<keyword evidence="2" id="KW-0614">Plasmid</keyword>
<dbReference type="Proteomes" id="UP000186108">
    <property type="component" value="Plasmid pR1CP1"/>
</dbReference>
<dbReference type="InterPro" id="IPR009799">
    <property type="entry name" value="EthD_dom"/>
</dbReference>
<dbReference type="EMBL" id="CP009112">
    <property type="protein sequence ID" value="ANS32533.1"/>
    <property type="molecule type" value="Genomic_DNA"/>
</dbReference>
<geneLocation type="plasmid" evidence="3">
    <name>pr1cp1</name>
</geneLocation>
<protein>
    <recommendedName>
        <fullName evidence="1">EthD domain-containing protein</fullName>
    </recommendedName>
</protein>
<sequence length="100" mass="10936">MHTLMVLYNQPRDPDIFRAYYHDIHLPLARKLPGVRAIRYALDVSATDGDSPFFAIFEADFDSPEAMVAALASDEGATAEADVPNFADGVQILHFAAVLA</sequence>
<accession>A0A1B1KIV2</accession>
<organism evidence="2 3">
    <name type="scientific">Rhodococcus opacus</name>
    <name type="common">Nocardia opaca</name>
    <dbReference type="NCBI Taxonomy" id="37919"/>
    <lineage>
        <taxon>Bacteria</taxon>
        <taxon>Bacillati</taxon>
        <taxon>Actinomycetota</taxon>
        <taxon>Actinomycetes</taxon>
        <taxon>Mycobacteriales</taxon>
        <taxon>Nocardiaceae</taxon>
        <taxon>Rhodococcus</taxon>
    </lineage>
</organism>
<dbReference type="GO" id="GO:0016491">
    <property type="term" value="F:oxidoreductase activity"/>
    <property type="evidence" value="ECO:0007669"/>
    <property type="project" value="InterPro"/>
</dbReference>
<proteinExistence type="predicted"/>
<dbReference type="PANTHER" id="PTHR40260">
    <property type="entry name" value="BLR8190 PROTEIN"/>
    <property type="match status" value="1"/>
</dbReference>
<dbReference type="PATRIC" id="fig|37919.13.peg.8375"/>
<reference evidence="2 3" key="1">
    <citation type="submission" date="2014-07" db="EMBL/GenBank/DDBJ databases">
        <authorList>
            <person name="Zhang J.E."/>
            <person name="Yang H."/>
            <person name="Guo J."/>
            <person name="Deng Z."/>
            <person name="Luo H."/>
            <person name="Luo M."/>
            <person name="Zhao B."/>
        </authorList>
    </citation>
    <scope>NUCLEOTIDE SEQUENCE [LARGE SCALE GENOMIC DNA]</scope>
    <source>
        <strain evidence="2 3">1CP</strain>
        <plasmid evidence="3">Plasmid pr1cp1</plasmid>
    </source>
</reference>
<evidence type="ECO:0000313" key="2">
    <source>
        <dbReference type="EMBL" id="ANS32533.1"/>
    </source>
</evidence>
<dbReference type="Gene3D" id="3.30.70.100">
    <property type="match status" value="1"/>
</dbReference>
<evidence type="ECO:0000313" key="3">
    <source>
        <dbReference type="Proteomes" id="UP000186108"/>
    </source>
</evidence>
<dbReference type="AlphaFoldDB" id="A0A1B1KIV2"/>
<dbReference type="RefSeq" id="WP_065493791.1">
    <property type="nucleotide sequence ID" value="NZ_CP009112.1"/>
</dbReference>
<dbReference type="SUPFAM" id="SSF54909">
    <property type="entry name" value="Dimeric alpha+beta barrel"/>
    <property type="match status" value="1"/>
</dbReference>
<dbReference type="Pfam" id="PF07110">
    <property type="entry name" value="EthD"/>
    <property type="match status" value="1"/>
</dbReference>